<dbReference type="Proteomes" id="UP000887159">
    <property type="component" value="Unassembled WGS sequence"/>
</dbReference>
<dbReference type="EMBL" id="BMAU01021280">
    <property type="protein sequence ID" value="GFY08305.1"/>
    <property type="molecule type" value="Genomic_DNA"/>
</dbReference>
<gene>
    <name evidence="1" type="primary">AVEN_172756_1</name>
    <name evidence="1" type="ORF">TNCV_1357111</name>
</gene>
<evidence type="ECO:0000313" key="2">
    <source>
        <dbReference type="Proteomes" id="UP000887159"/>
    </source>
</evidence>
<accession>A0A8X6SBG6</accession>
<protein>
    <submittedName>
        <fullName evidence="1">Uncharacterized protein</fullName>
    </submittedName>
</protein>
<comment type="caution">
    <text evidence="1">The sequence shown here is derived from an EMBL/GenBank/DDBJ whole genome shotgun (WGS) entry which is preliminary data.</text>
</comment>
<sequence>MHWRHQFPMLFIKLSDTRIGSEDQTQSKPCFSSCNDLEEDLKQQPSAKIVPKMFYRIKVWRSSWPFHSFQTVILQILLNNPSSVRSCIIIHQNEVVTNSSSIWADIWIKDLIPISKTSYGSSMEHMQVSVAAERDPCPNQDSTTSITVSFNSVGLMVCIALFPPDQ</sequence>
<reference evidence="1" key="1">
    <citation type="submission" date="2020-08" db="EMBL/GenBank/DDBJ databases">
        <title>Multicomponent nature underlies the extraordinary mechanical properties of spider dragline silk.</title>
        <authorList>
            <person name="Kono N."/>
            <person name="Nakamura H."/>
            <person name="Mori M."/>
            <person name="Yoshida Y."/>
            <person name="Ohtoshi R."/>
            <person name="Malay A.D."/>
            <person name="Moran D.A.P."/>
            <person name="Tomita M."/>
            <person name="Numata K."/>
            <person name="Arakawa K."/>
        </authorList>
    </citation>
    <scope>NUCLEOTIDE SEQUENCE</scope>
</reference>
<dbReference type="AlphaFoldDB" id="A0A8X6SBG6"/>
<name>A0A8X6SBG6_TRICX</name>
<proteinExistence type="predicted"/>
<evidence type="ECO:0000313" key="1">
    <source>
        <dbReference type="EMBL" id="GFY08305.1"/>
    </source>
</evidence>
<organism evidence="1 2">
    <name type="scientific">Trichonephila clavipes</name>
    <name type="common">Golden silk orbweaver</name>
    <name type="synonym">Nephila clavipes</name>
    <dbReference type="NCBI Taxonomy" id="2585209"/>
    <lineage>
        <taxon>Eukaryota</taxon>
        <taxon>Metazoa</taxon>
        <taxon>Ecdysozoa</taxon>
        <taxon>Arthropoda</taxon>
        <taxon>Chelicerata</taxon>
        <taxon>Arachnida</taxon>
        <taxon>Araneae</taxon>
        <taxon>Araneomorphae</taxon>
        <taxon>Entelegynae</taxon>
        <taxon>Araneoidea</taxon>
        <taxon>Nephilidae</taxon>
        <taxon>Trichonephila</taxon>
    </lineage>
</organism>
<keyword evidence="2" id="KW-1185">Reference proteome</keyword>